<dbReference type="EMBL" id="LJSK01000067">
    <property type="protein sequence ID" value="KPI87966.1"/>
    <property type="molecule type" value="Genomic_DNA"/>
</dbReference>
<organism evidence="6 7">
    <name type="scientific">Leptomonas seymouri</name>
    <dbReference type="NCBI Taxonomy" id="5684"/>
    <lineage>
        <taxon>Eukaryota</taxon>
        <taxon>Discoba</taxon>
        <taxon>Euglenozoa</taxon>
        <taxon>Kinetoplastea</taxon>
        <taxon>Metakinetoplastina</taxon>
        <taxon>Trypanosomatida</taxon>
        <taxon>Trypanosomatidae</taxon>
        <taxon>Leishmaniinae</taxon>
        <taxon>Leptomonas</taxon>
    </lineage>
</organism>
<feature type="compositionally biased region" description="Low complexity" evidence="4">
    <location>
        <begin position="298"/>
        <end position="312"/>
    </location>
</feature>
<evidence type="ECO:0000256" key="4">
    <source>
        <dbReference type="SAM" id="MobiDB-lite"/>
    </source>
</evidence>
<dbReference type="GO" id="GO:0006355">
    <property type="term" value="P:regulation of DNA-templated transcription"/>
    <property type="evidence" value="ECO:0007669"/>
    <property type="project" value="InterPro"/>
</dbReference>
<evidence type="ECO:0000259" key="5">
    <source>
        <dbReference type="PROSITE" id="PS51037"/>
    </source>
</evidence>
<reference evidence="6 7" key="1">
    <citation type="journal article" date="2015" name="PLoS Pathog.">
        <title>Leptomonas seymouri: Adaptations to the Dixenous Life Cycle Analyzed by Genome Sequencing, Transcriptome Profiling and Co-infection with Leishmania donovani.</title>
        <authorList>
            <person name="Kraeva N."/>
            <person name="Butenko A."/>
            <person name="Hlavacova J."/>
            <person name="Kostygov A."/>
            <person name="Myskova J."/>
            <person name="Grybchuk D."/>
            <person name="Lestinova T."/>
            <person name="Votypka J."/>
            <person name="Volf P."/>
            <person name="Opperdoes F."/>
            <person name="Flegontov P."/>
            <person name="Lukes J."/>
            <person name="Yurchenko V."/>
        </authorList>
    </citation>
    <scope>NUCLEOTIDE SEQUENCE [LARGE SCALE GENOMIC DNA]</scope>
    <source>
        <strain evidence="6 7">ATCC 30220</strain>
    </source>
</reference>
<dbReference type="InterPro" id="IPR038704">
    <property type="entry name" value="YEAST_sf"/>
</dbReference>
<feature type="region of interest" description="Disordered" evidence="4">
    <location>
        <begin position="122"/>
        <end position="150"/>
    </location>
</feature>
<accession>A0A0N0P6S1</accession>
<dbReference type="InterPro" id="IPR055129">
    <property type="entry name" value="YEATS_dom"/>
</dbReference>
<sequence length="476" mass="52290">MASVESQRVVYSASFDIPYAIGSVAIPISKAYSSSADGIDHAGTEGEGKSSSGRPGMQSSEQAQRAGRSDPTKRRGVTSGNINSVRRCTHHRYCYLRDGGALEQDAFYRWLQHLRSEITTETKGSTVGNSADDCSPKASPVSASSDAAEPQSPSPLYASLACVVFLLPSSFPHPRRVLRRPPYLIEDDTWAEHMVEVQMHFLSHLRIPPVTLVHQALLERRTPPLLRAVTAATDGAAAALVKREGEPEREEVREIWVPQLLASSFGKPKLPPVPSNVVVQHFSNLASGSIHVIDTSTTAAAAEPPAHSSTKPPSHHHHHHYGNGGTVAGTTVVVTEKVDTLRLYHPSLGVLQHLRCILALSSRPALRELQDAYEQLYQRKPTVELSNRDEDRSLDTPFLYAWSLPYEDVVAEYAAQRASTSVAVLQAVLSGLKRERAAMEKSCQRLIDQMAELATKAIPEQLKEVHNRCLKLYRKE</sequence>
<dbReference type="InterPro" id="IPR005033">
    <property type="entry name" value="YEATS"/>
</dbReference>
<feature type="region of interest" description="Disordered" evidence="4">
    <location>
        <begin position="298"/>
        <end position="327"/>
    </location>
</feature>
<keyword evidence="3" id="KW-0175">Coiled coil</keyword>
<feature type="domain" description="YEATS" evidence="5">
    <location>
        <begin position="67"/>
        <end position="357"/>
    </location>
</feature>
<dbReference type="AlphaFoldDB" id="A0A0N0P6S1"/>
<feature type="region of interest" description="Disordered" evidence="4">
    <location>
        <begin position="35"/>
        <end position="82"/>
    </location>
</feature>
<comment type="subcellular location">
    <subcellularLocation>
        <location evidence="2">Nucleus</location>
    </subcellularLocation>
</comment>
<name>A0A0N0P6S1_LEPSE</name>
<feature type="coiled-coil region" evidence="3">
    <location>
        <begin position="429"/>
        <end position="456"/>
    </location>
</feature>
<evidence type="ECO:0000256" key="1">
    <source>
        <dbReference type="ARBA" id="ARBA00023242"/>
    </source>
</evidence>
<dbReference type="Gene3D" id="2.60.40.1970">
    <property type="entry name" value="YEATS domain"/>
    <property type="match status" value="1"/>
</dbReference>
<proteinExistence type="predicted"/>
<keyword evidence="7" id="KW-1185">Reference proteome</keyword>
<keyword evidence="1 2" id="KW-0539">Nucleus</keyword>
<gene>
    <name evidence="6" type="ORF">ABL78_2957</name>
</gene>
<dbReference type="OMA" id="DDTWAEH"/>
<evidence type="ECO:0000313" key="7">
    <source>
        <dbReference type="Proteomes" id="UP000038009"/>
    </source>
</evidence>
<dbReference type="VEuPathDB" id="TriTrypDB:Lsey_0067_0190"/>
<evidence type="ECO:0000313" key="6">
    <source>
        <dbReference type="EMBL" id="KPI87966.1"/>
    </source>
</evidence>
<feature type="compositionally biased region" description="Polar residues" evidence="4">
    <location>
        <begin position="49"/>
        <end position="63"/>
    </location>
</feature>
<comment type="caution">
    <text evidence="6">The sequence shown here is derived from an EMBL/GenBank/DDBJ whole genome shotgun (WGS) entry which is preliminary data.</text>
</comment>
<evidence type="ECO:0000256" key="2">
    <source>
        <dbReference type="PROSITE-ProRule" id="PRU00376"/>
    </source>
</evidence>
<dbReference type="GO" id="GO:0005634">
    <property type="term" value="C:nucleus"/>
    <property type="evidence" value="ECO:0007669"/>
    <property type="project" value="UniProtKB-SubCell"/>
</dbReference>
<dbReference type="PANTHER" id="PTHR23195">
    <property type="entry name" value="YEATS DOMAIN"/>
    <property type="match status" value="1"/>
</dbReference>
<protein>
    <recommendedName>
        <fullName evidence="5">YEATS domain-containing protein</fullName>
    </recommendedName>
</protein>
<evidence type="ECO:0000256" key="3">
    <source>
        <dbReference type="SAM" id="Coils"/>
    </source>
</evidence>
<dbReference type="Pfam" id="PF03366">
    <property type="entry name" value="YEATS"/>
    <property type="match status" value="1"/>
</dbReference>
<feature type="compositionally biased region" description="Basic and acidic residues" evidence="4">
    <location>
        <begin position="38"/>
        <end position="48"/>
    </location>
</feature>
<dbReference type="Proteomes" id="UP000038009">
    <property type="component" value="Unassembled WGS sequence"/>
</dbReference>
<dbReference type="OrthoDB" id="10053467at2759"/>
<dbReference type="PROSITE" id="PS51037">
    <property type="entry name" value="YEATS"/>
    <property type="match status" value="1"/>
</dbReference>